<evidence type="ECO:0000259" key="15">
    <source>
        <dbReference type="Pfam" id="PF02852"/>
    </source>
</evidence>
<dbReference type="PANTHER" id="PTHR22912">
    <property type="entry name" value="DISULFIDE OXIDOREDUCTASE"/>
    <property type="match status" value="1"/>
</dbReference>
<dbReference type="SUPFAM" id="SSF51905">
    <property type="entry name" value="FAD/NAD(P)-binding domain"/>
    <property type="match status" value="1"/>
</dbReference>
<evidence type="ECO:0000259" key="16">
    <source>
        <dbReference type="Pfam" id="PF07992"/>
    </source>
</evidence>
<evidence type="ECO:0000256" key="7">
    <source>
        <dbReference type="ARBA" id="ARBA00023002"/>
    </source>
</evidence>
<sequence>MVVGEFVQERQLIVIGGGPGGYQAAIRAAQLGLDVTLVEKNELGGICLHEGCMPSKVVTEAAERWQQTVKGCKLGIPEQREPFKWDVLRRYQTNVVEQLKQGIVQLCKGNKIEYVVGEASFLSAERISVTNGHQYEIYSFQHVILATGQYYVSVTEENERLLTPYSLFQLEKLPPSLVIVGHQGYEIEAAFAYQSLGVEVTLLLDGAPPIEKVIEKEWFRSAKKAGMKIKQDIDFESVQLKDASVAVVYSRAEKREEVQAALGYVSPNWKGQTGALSLKRVGIETDQDGYITVTSELKTTKNNVYAIGDVNKESFLATAAIQQGKVVAELLAGHASRWDPTILPTVYRTQPPLAMVGLTQEQAKKSGIDTIVGTASFRSNGFSLLSHAQDGIITILKDKERDDIIGVQMVGTGATELIVSATIGMELGMRDEDLIFPMYPHPCVGEVLMEAAEDLQHTAIHKPRVTKQTQK</sequence>
<gene>
    <name evidence="17" type="ORF">PQ477_12615</name>
</gene>
<evidence type="ECO:0000313" key="17">
    <source>
        <dbReference type="EMBL" id="WDF02365.1"/>
    </source>
</evidence>
<evidence type="ECO:0000256" key="14">
    <source>
        <dbReference type="RuleBase" id="RU003691"/>
    </source>
</evidence>
<dbReference type="InterPro" id="IPR012999">
    <property type="entry name" value="Pyr_OxRdtase_I_AS"/>
</dbReference>
<dbReference type="PANTHER" id="PTHR22912:SF160">
    <property type="entry name" value="DIHYDROLIPOYL DEHYDROGENASE"/>
    <property type="match status" value="1"/>
</dbReference>
<evidence type="ECO:0000256" key="13">
    <source>
        <dbReference type="ARBA" id="ARBA00049187"/>
    </source>
</evidence>
<dbReference type="InterPro" id="IPR036188">
    <property type="entry name" value="FAD/NAD-bd_sf"/>
</dbReference>
<dbReference type="PRINTS" id="PR00411">
    <property type="entry name" value="PNDRDTASEI"/>
</dbReference>
<evidence type="ECO:0000256" key="2">
    <source>
        <dbReference type="ARBA" id="ARBA00007532"/>
    </source>
</evidence>
<evidence type="ECO:0000256" key="3">
    <source>
        <dbReference type="ARBA" id="ARBA00012608"/>
    </source>
</evidence>
<keyword evidence="8" id="KW-0520">NAD</keyword>
<dbReference type="InterPro" id="IPR023753">
    <property type="entry name" value="FAD/NAD-binding_dom"/>
</dbReference>
<dbReference type="Pfam" id="PF02852">
    <property type="entry name" value="Pyr_redox_dim"/>
    <property type="match status" value="1"/>
</dbReference>
<evidence type="ECO:0000256" key="4">
    <source>
        <dbReference type="ARBA" id="ARBA00016961"/>
    </source>
</evidence>
<dbReference type="PRINTS" id="PR00368">
    <property type="entry name" value="FADPNR"/>
</dbReference>
<dbReference type="Gene3D" id="3.50.50.60">
    <property type="entry name" value="FAD/NAD(P)-binding domain"/>
    <property type="match status" value="2"/>
</dbReference>
<keyword evidence="7 14" id="KW-0560">Oxidoreductase</keyword>
<reference evidence="17 18" key="1">
    <citation type="submission" date="2023-02" db="EMBL/GenBank/DDBJ databases">
        <authorList>
            <person name="Liu G."/>
        </authorList>
    </citation>
    <scope>NUCLEOTIDE SEQUENCE [LARGE SCALE GENOMIC DNA]</scope>
    <source>
        <strain evidence="17 18">DSM 23008</strain>
    </source>
</reference>
<dbReference type="InterPro" id="IPR016156">
    <property type="entry name" value="FAD/NAD-linked_Rdtase_dimer_sf"/>
</dbReference>
<comment type="catalytic activity">
    <reaction evidence="13">
        <text>N(6)-[(R)-dihydrolipoyl]-L-lysyl-[protein] + NAD(+) = N(6)-[(R)-lipoyl]-L-lysyl-[protein] + NADH + H(+)</text>
        <dbReference type="Rhea" id="RHEA:15045"/>
        <dbReference type="Rhea" id="RHEA-COMP:10474"/>
        <dbReference type="Rhea" id="RHEA-COMP:10475"/>
        <dbReference type="ChEBI" id="CHEBI:15378"/>
        <dbReference type="ChEBI" id="CHEBI:57540"/>
        <dbReference type="ChEBI" id="CHEBI:57945"/>
        <dbReference type="ChEBI" id="CHEBI:83099"/>
        <dbReference type="ChEBI" id="CHEBI:83100"/>
        <dbReference type="EC" id="1.8.1.4"/>
    </reaction>
</comment>
<evidence type="ECO:0000256" key="1">
    <source>
        <dbReference type="ARBA" id="ARBA00001974"/>
    </source>
</evidence>
<evidence type="ECO:0000256" key="11">
    <source>
        <dbReference type="ARBA" id="ARBA00031281"/>
    </source>
</evidence>
<feature type="domain" description="FAD/NAD(P)-binding" evidence="16">
    <location>
        <begin position="11"/>
        <end position="324"/>
    </location>
</feature>
<dbReference type="RefSeq" id="WP_274272061.1">
    <property type="nucleotide sequence ID" value="NZ_CP117834.1"/>
</dbReference>
<name>A0ABY7W367_9BACI</name>
<dbReference type="SUPFAM" id="SSF55424">
    <property type="entry name" value="FAD/NAD-linked reductases, dimerisation (C-terminal) domain"/>
    <property type="match status" value="1"/>
</dbReference>
<dbReference type="PIRSF" id="PIRSF000350">
    <property type="entry name" value="Mercury_reductase_MerA"/>
    <property type="match status" value="1"/>
</dbReference>
<dbReference type="PROSITE" id="PS00076">
    <property type="entry name" value="PYRIDINE_REDOX_1"/>
    <property type="match status" value="1"/>
</dbReference>
<proteinExistence type="inferred from homology"/>
<evidence type="ECO:0000256" key="8">
    <source>
        <dbReference type="ARBA" id="ARBA00023027"/>
    </source>
</evidence>
<comment type="similarity">
    <text evidence="2 14">Belongs to the class-I pyridine nucleotide-disulfide oxidoreductase family.</text>
</comment>
<dbReference type="InterPro" id="IPR004099">
    <property type="entry name" value="Pyr_nucl-diS_OxRdtase_dimer"/>
</dbReference>
<keyword evidence="6 14" id="KW-0274">FAD</keyword>
<organism evidence="17 18">
    <name type="scientific">Shouchella hunanensis</name>
    <dbReference type="NCBI Taxonomy" id="766894"/>
    <lineage>
        <taxon>Bacteria</taxon>
        <taxon>Bacillati</taxon>
        <taxon>Bacillota</taxon>
        <taxon>Bacilli</taxon>
        <taxon>Bacillales</taxon>
        <taxon>Bacillaceae</taxon>
        <taxon>Shouchella</taxon>
    </lineage>
</organism>
<dbReference type="InterPro" id="IPR001100">
    <property type="entry name" value="Pyr_nuc-diS_OxRdtase"/>
</dbReference>
<dbReference type="EMBL" id="CP117834">
    <property type="protein sequence ID" value="WDF02365.1"/>
    <property type="molecule type" value="Genomic_DNA"/>
</dbReference>
<evidence type="ECO:0000256" key="9">
    <source>
        <dbReference type="ARBA" id="ARBA00023157"/>
    </source>
</evidence>
<dbReference type="Proteomes" id="UP001215143">
    <property type="component" value="Chromosome"/>
</dbReference>
<comment type="cofactor">
    <cofactor evidence="1">
        <name>FAD</name>
        <dbReference type="ChEBI" id="CHEBI:57692"/>
    </cofactor>
</comment>
<evidence type="ECO:0000256" key="5">
    <source>
        <dbReference type="ARBA" id="ARBA00022630"/>
    </source>
</evidence>
<feature type="domain" description="Pyridine nucleotide-disulphide oxidoreductase dimerisation" evidence="15">
    <location>
        <begin position="344"/>
        <end position="452"/>
    </location>
</feature>
<keyword evidence="5 14" id="KW-0285">Flavoprotein</keyword>
<evidence type="ECO:0000256" key="10">
    <source>
        <dbReference type="ARBA" id="ARBA00023284"/>
    </source>
</evidence>
<keyword evidence="9" id="KW-1015">Disulfide bond</keyword>
<protein>
    <recommendedName>
        <fullName evidence="4">Dihydrolipoyl dehydrogenase</fullName>
        <ecNumber evidence="3">1.8.1.4</ecNumber>
    </recommendedName>
    <alternativeName>
        <fullName evidence="11">Dihydrolipoamide dehydrogenase</fullName>
    </alternativeName>
    <alternativeName>
        <fullName evidence="12">E3 component of pyruvate complex</fullName>
    </alternativeName>
</protein>
<keyword evidence="10 14" id="KW-0676">Redox-active center</keyword>
<keyword evidence="18" id="KW-1185">Reference proteome</keyword>
<dbReference type="Pfam" id="PF07992">
    <property type="entry name" value="Pyr_redox_2"/>
    <property type="match status" value="1"/>
</dbReference>
<dbReference type="Gene3D" id="3.30.390.30">
    <property type="match status" value="1"/>
</dbReference>
<evidence type="ECO:0000313" key="18">
    <source>
        <dbReference type="Proteomes" id="UP001215143"/>
    </source>
</evidence>
<accession>A0ABY7W367</accession>
<evidence type="ECO:0000256" key="6">
    <source>
        <dbReference type="ARBA" id="ARBA00022827"/>
    </source>
</evidence>
<evidence type="ECO:0000256" key="12">
    <source>
        <dbReference type="ARBA" id="ARBA00033023"/>
    </source>
</evidence>
<dbReference type="InterPro" id="IPR050151">
    <property type="entry name" value="Class-I_Pyr_Nuc-Dis_Oxidored"/>
</dbReference>
<dbReference type="EC" id="1.8.1.4" evidence="3"/>